<proteinExistence type="inferred from homology"/>
<feature type="transmembrane region" description="Helical" evidence="10">
    <location>
        <begin position="82"/>
        <end position="100"/>
    </location>
</feature>
<keyword evidence="10" id="KW-0812">Transmembrane</keyword>
<evidence type="ECO:0000256" key="9">
    <source>
        <dbReference type="ARBA" id="ARBA00031756"/>
    </source>
</evidence>
<keyword evidence="13" id="KW-1185">Reference proteome</keyword>
<keyword evidence="7 10" id="KW-0472">Membrane</keyword>
<evidence type="ECO:0000256" key="1">
    <source>
        <dbReference type="ARBA" id="ARBA00004581"/>
    </source>
</evidence>
<comment type="subcellular location">
    <subcellularLocation>
        <location evidence="1">Plastid</location>
        <location evidence="1">Chloroplast thylakoid membrane</location>
        <topology evidence="1">Single-pass membrane protein</topology>
    </subcellularLocation>
</comment>
<dbReference type="GO" id="GO:0015979">
    <property type="term" value="P:photosynthesis"/>
    <property type="evidence" value="ECO:0007669"/>
    <property type="project" value="UniProtKB-KW"/>
</dbReference>
<evidence type="ECO:0000256" key="5">
    <source>
        <dbReference type="ARBA" id="ARBA00022640"/>
    </source>
</evidence>
<dbReference type="InterPro" id="IPR009806">
    <property type="entry name" value="PSII_PsbW_class2"/>
</dbReference>
<accession>A0A8J5XR12</accession>
<evidence type="ECO:0000256" key="2">
    <source>
        <dbReference type="ARBA" id="ARBA00010395"/>
    </source>
</evidence>
<keyword evidence="10" id="KW-1133">Transmembrane helix</keyword>
<keyword evidence="8" id="KW-0604">Photosystem II</keyword>
<keyword evidence="4" id="KW-0602">Photosynthesis</keyword>
<sequence length="118" mass="11975">MYKVALVALVALVGSSDALKAPLGKIGRSRVAAPVAKAGAMAALPAVFSAAPVWAKDFALSVSPYGTGGEGTSDALGINDNTLLFVLVGVSGLIFTLYLSNAGSLPDDDFFDGIDKTR</sequence>
<organism evidence="12 13">
    <name type="scientific">Diacronema lutheri</name>
    <name type="common">Unicellular marine alga</name>
    <name type="synonym">Monochrysis lutheri</name>
    <dbReference type="NCBI Taxonomy" id="2081491"/>
    <lineage>
        <taxon>Eukaryota</taxon>
        <taxon>Haptista</taxon>
        <taxon>Haptophyta</taxon>
        <taxon>Pavlovophyceae</taxon>
        <taxon>Pavlovales</taxon>
        <taxon>Pavlovaceae</taxon>
        <taxon>Diacronema</taxon>
    </lineage>
</organism>
<name>A0A8J5XR12_DIALT</name>
<protein>
    <recommendedName>
        <fullName evidence="9">PSII 6.1 kDa protein</fullName>
    </recommendedName>
</protein>
<evidence type="ECO:0000256" key="4">
    <source>
        <dbReference type="ARBA" id="ARBA00022531"/>
    </source>
</evidence>
<keyword evidence="6" id="KW-0793">Thylakoid</keyword>
<keyword evidence="5" id="KW-0934">Plastid</keyword>
<evidence type="ECO:0000256" key="10">
    <source>
        <dbReference type="SAM" id="Phobius"/>
    </source>
</evidence>
<comment type="similarity">
    <text evidence="2">Belongs to the psbW family.</text>
</comment>
<dbReference type="Pfam" id="PF07123">
    <property type="entry name" value="PsbW"/>
    <property type="match status" value="1"/>
</dbReference>
<dbReference type="Proteomes" id="UP000751190">
    <property type="component" value="Unassembled WGS sequence"/>
</dbReference>
<evidence type="ECO:0000256" key="6">
    <source>
        <dbReference type="ARBA" id="ARBA00023078"/>
    </source>
</evidence>
<dbReference type="AlphaFoldDB" id="A0A8J5XR12"/>
<feature type="signal peptide" evidence="11">
    <location>
        <begin position="1"/>
        <end position="18"/>
    </location>
</feature>
<comment type="caution">
    <text evidence="12">The sequence shown here is derived from an EMBL/GenBank/DDBJ whole genome shotgun (WGS) entry which is preliminary data.</text>
</comment>
<keyword evidence="3" id="KW-0150">Chloroplast</keyword>
<gene>
    <name evidence="12" type="ORF">KFE25_008519</name>
</gene>
<reference evidence="12" key="1">
    <citation type="submission" date="2021-05" db="EMBL/GenBank/DDBJ databases">
        <title>The genome of the haptophyte Pavlova lutheri (Diacronema luteri, Pavlovales) - a model for lipid biosynthesis in eukaryotic algae.</title>
        <authorList>
            <person name="Hulatt C.J."/>
            <person name="Posewitz M.C."/>
        </authorList>
    </citation>
    <scope>NUCLEOTIDE SEQUENCE</scope>
    <source>
        <strain evidence="12">NIVA-4/92</strain>
    </source>
</reference>
<evidence type="ECO:0000256" key="7">
    <source>
        <dbReference type="ARBA" id="ARBA00023136"/>
    </source>
</evidence>
<evidence type="ECO:0000256" key="11">
    <source>
        <dbReference type="SAM" id="SignalP"/>
    </source>
</evidence>
<evidence type="ECO:0000256" key="3">
    <source>
        <dbReference type="ARBA" id="ARBA00022528"/>
    </source>
</evidence>
<dbReference type="GO" id="GO:0009535">
    <property type="term" value="C:chloroplast thylakoid membrane"/>
    <property type="evidence" value="ECO:0007669"/>
    <property type="project" value="UniProtKB-SubCell"/>
</dbReference>
<dbReference type="EMBL" id="JAGTXO010000001">
    <property type="protein sequence ID" value="KAG8470098.1"/>
    <property type="molecule type" value="Genomic_DNA"/>
</dbReference>
<dbReference type="GO" id="GO:0009523">
    <property type="term" value="C:photosystem II"/>
    <property type="evidence" value="ECO:0007669"/>
    <property type="project" value="UniProtKB-KW"/>
</dbReference>
<evidence type="ECO:0000313" key="12">
    <source>
        <dbReference type="EMBL" id="KAG8470098.1"/>
    </source>
</evidence>
<dbReference type="OrthoDB" id="2017665at2759"/>
<evidence type="ECO:0000256" key="8">
    <source>
        <dbReference type="ARBA" id="ARBA00023276"/>
    </source>
</evidence>
<feature type="chain" id="PRO_5035270280" description="PSII 6.1 kDa protein" evidence="11">
    <location>
        <begin position="19"/>
        <end position="118"/>
    </location>
</feature>
<keyword evidence="11" id="KW-0732">Signal</keyword>
<evidence type="ECO:0000313" key="13">
    <source>
        <dbReference type="Proteomes" id="UP000751190"/>
    </source>
</evidence>